<organism evidence="2 3">
    <name type="scientific">Saccharopolyspora halophila</name>
    <dbReference type="NCBI Taxonomy" id="405551"/>
    <lineage>
        <taxon>Bacteria</taxon>
        <taxon>Bacillati</taxon>
        <taxon>Actinomycetota</taxon>
        <taxon>Actinomycetes</taxon>
        <taxon>Pseudonocardiales</taxon>
        <taxon>Pseudonocardiaceae</taxon>
        <taxon>Saccharopolyspora</taxon>
    </lineage>
</organism>
<comment type="caution">
    <text evidence="2">The sequence shown here is derived from an EMBL/GenBank/DDBJ whole genome shotgun (WGS) entry which is preliminary data.</text>
</comment>
<evidence type="ECO:0000313" key="3">
    <source>
        <dbReference type="Proteomes" id="UP001501218"/>
    </source>
</evidence>
<sequence length="64" mass="6300">MTDEINHRTAGPDPILLAAGAIAIVIGGVLLLGLATSLHWILAATAVAAGVGMLIAAAVKKASK</sequence>
<accession>A0ABN3FIW3</accession>
<keyword evidence="1" id="KW-0472">Membrane</keyword>
<feature type="transmembrane region" description="Helical" evidence="1">
    <location>
        <begin position="40"/>
        <end position="59"/>
    </location>
</feature>
<keyword evidence="1" id="KW-0812">Transmembrane</keyword>
<protein>
    <submittedName>
        <fullName evidence="2">Uncharacterized protein</fullName>
    </submittedName>
</protein>
<feature type="transmembrane region" description="Helical" evidence="1">
    <location>
        <begin position="15"/>
        <end position="34"/>
    </location>
</feature>
<keyword evidence="1" id="KW-1133">Transmembrane helix</keyword>
<evidence type="ECO:0000256" key="1">
    <source>
        <dbReference type="SAM" id="Phobius"/>
    </source>
</evidence>
<dbReference type="EMBL" id="BAAARA010000001">
    <property type="protein sequence ID" value="GAA2331087.1"/>
    <property type="molecule type" value="Genomic_DNA"/>
</dbReference>
<name>A0ABN3FIW3_9PSEU</name>
<gene>
    <name evidence="2" type="ORF">GCM10009854_02580</name>
</gene>
<proteinExistence type="predicted"/>
<reference evidence="2 3" key="1">
    <citation type="journal article" date="2019" name="Int. J. Syst. Evol. Microbiol.">
        <title>The Global Catalogue of Microorganisms (GCM) 10K type strain sequencing project: providing services to taxonomists for standard genome sequencing and annotation.</title>
        <authorList>
            <consortium name="The Broad Institute Genomics Platform"/>
            <consortium name="The Broad Institute Genome Sequencing Center for Infectious Disease"/>
            <person name="Wu L."/>
            <person name="Ma J."/>
        </authorList>
    </citation>
    <scope>NUCLEOTIDE SEQUENCE [LARGE SCALE GENOMIC DNA]</scope>
    <source>
        <strain evidence="2 3">JCM 16221</strain>
    </source>
</reference>
<keyword evidence="3" id="KW-1185">Reference proteome</keyword>
<dbReference type="RefSeq" id="WP_344125530.1">
    <property type="nucleotide sequence ID" value="NZ_BAAARA010000001.1"/>
</dbReference>
<dbReference type="Proteomes" id="UP001501218">
    <property type="component" value="Unassembled WGS sequence"/>
</dbReference>
<evidence type="ECO:0000313" key="2">
    <source>
        <dbReference type="EMBL" id="GAA2331087.1"/>
    </source>
</evidence>